<name>A0A4U1GIF3_9SPHI</name>
<dbReference type="Proteomes" id="UP000309594">
    <property type="component" value="Unassembled WGS sequence"/>
</dbReference>
<dbReference type="SUPFAM" id="SSF47413">
    <property type="entry name" value="lambda repressor-like DNA-binding domains"/>
    <property type="match status" value="1"/>
</dbReference>
<dbReference type="CDD" id="cd00093">
    <property type="entry name" value="HTH_XRE"/>
    <property type="match status" value="1"/>
</dbReference>
<dbReference type="RefSeq" id="WP_136879290.1">
    <property type="nucleotide sequence ID" value="NZ_SWDX01000002.1"/>
</dbReference>
<dbReference type="InterPro" id="IPR001387">
    <property type="entry name" value="Cro/C1-type_HTH"/>
</dbReference>
<reference evidence="1 2" key="1">
    <citation type="submission" date="2019-04" db="EMBL/GenBank/DDBJ databases">
        <title>Pedobacter sp. RP-1-16 sp. nov., isolated from Arctic soil.</title>
        <authorList>
            <person name="Dahal R.H."/>
            <person name="Kim D.-U."/>
        </authorList>
    </citation>
    <scope>NUCLEOTIDE SEQUENCE [LARGE SCALE GENOMIC DNA]</scope>
    <source>
        <strain evidence="1 2">RP-1-16</strain>
    </source>
</reference>
<proteinExistence type="predicted"/>
<organism evidence="1 2">
    <name type="scientific">Pedobacter hiemivivus</name>
    <dbReference type="NCBI Taxonomy" id="2530454"/>
    <lineage>
        <taxon>Bacteria</taxon>
        <taxon>Pseudomonadati</taxon>
        <taxon>Bacteroidota</taxon>
        <taxon>Sphingobacteriia</taxon>
        <taxon>Sphingobacteriales</taxon>
        <taxon>Sphingobacteriaceae</taxon>
        <taxon>Pedobacter</taxon>
    </lineage>
</organism>
<dbReference type="AlphaFoldDB" id="A0A4U1GIF3"/>
<evidence type="ECO:0000313" key="2">
    <source>
        <dbReference type="Proteomes" id="UP000309594"/>
    </source>
</evidence>
<comment type="caution">
    <text evidence="1">The sequence shown here is derived from an EMBL/GenBank/DDBJ whole genome shotgun (WGS) entry which is preliminary data.</text>
</comment>
<gene>
    <name evidence="1" type="ORF">FBD94_04580</name>
</gene>
<accession>A0A4U1GIF3</accession>
<sequence>MSIKKILTELSPEEIVEAYVLPVEMTKAESAAADDELAAARAKRRAQQTFEQKAYERIMLLITRLDDYVHSPDYLPELNFGYVLKEYLELQNKKQNEFAREIDINAGVINQYIHHHRIPNESMFIRFEIHSRNLISAVQLHKLVEKEKQYQISNDIDLRKREAQHVSKTLILAGI</sequence>
<dbReference type="GO" id="GO:0003677">
    <property type="term" value="F:DNA binding"/>
    <property type="evidence" value="ECO:0007669"/>
    <property type="project" value="InterPro"/>
</dbReference>
<dbReference type="EMBL" id="SWDX01000002">
    <property type="protein sequence ID" value="TKC63634.1"/>
    <property type="molecule type" value="Genomic_DNA"/>
</dbReference>
<dbReference type="InterPro" id="IPR010982">
    <property type="entry name" value="Lambda_DNA-bd_dom_sf"/>
</dbReference>
<protein>
    <submittedName>
        <fullName evidence="1">Helix-turn-helix transcriptional regulator</fullName>
    </submittedName>
</protein>
<evidence type="ECO:0000313" key="1">
    <source>
        <dbReference type="EMBL" id="TKC63634.1"/>
    </source>
</evidence>
<dbReference type="Gene3D" id="1.10.260.40">
    <property type="entry name" value="lambda repressor-like DNA-binding domains"/>
    <property type="match status" value="1"/>
</dbReference>